<organism evidence="2 3">
    <name type="scientific">Leucosporidium creatinivorum</name>
    <dbReference type="NCBI Taxonomy" id="106004"/>
    <lineage>
        <taxon>Eukaryota</taxon>
        <taxon>Fungi</taxon>
        <taxon>Dikarya</taxon>
        <taxon>Basidiomycota</taxon>
        <taxon>Pucciniomycotina</taxon>
        <taxon>Microbotryomycetes</taxon>
        <taxon>Leucosporidiales</taxon>
        <taxon>Leucosporidium</taxon>
    </lineage>
</organism>
<name>A0A1Y2G2C4_9BASI</name>
<dbReference type="Gene3D" id="3.30.559.10">
    <property type="entry name" value="Chloramphenicol acetyltransferase-like domain"/>
    <property type="match status" value="1"/>
</dbReference>
<dbReference type="InParanoid" id="A0A1Y2G2C4"/>
<comment type="caution">
    <text evidence="2">The sequence shown here is derived from an EMBL/GenBank/DDBJ whole genome shotgun (WGS) entry which is preliminary data.</text>
</comment>
<dbReference type="AlphaFoldDB" id="A0A1Y2G2C4"/>
<feature type="domain" description="Condensation" evidence="1">
    <location>
        <begin position="34"/>
        <end position="155"/>
    </location>
</feature>
<dbReference type="Proteomes" id="UP000193467">
    <property type="component" value="Unassembled WGS sequence"/>
</dbReference>
<dbReference type="GO" id="GO:0003824">
    <property type="term" value="F:catalytic activity"/>
    <property type="evidence" value="ECO:0007669"/>
    <property type="project" value="InterPro"/>
</dbReference>
<sequence length="481" mass="52533">MSRQFGLYERYSLARTLVGTAPILAFLVNLPETAKEVQKDDVELAVAELLRRYPILRCAVEGAQTREPRYVTNEKLSPSNVVEVREEDGERPEVLLRRGMEEGKGFDLEKGPLWKVVLFGEGKNVESKQRILLVLNHVLSDGTGTRNLFAELISLLHTPPSSPPSSKDSITTLPSTQESTVDLRPSYTHMARVIFAELIVPRLPAFLQSNPSPPCWPNPPLVKPLDQPTGIKHLSIPRIVVAVMKGEGQCNYIKTLHPILHTAAIASLVITLSKNGSTSLPPITGMTPLSIRTSALGHPSATGNYVDDLPSSSLSSSFSLDTPFWPACREYATQLVNRPKGQSGMGMLAFIPDPPLSGAEGEKTGFEKFVEEKCASQTPFSASFEVSNLGVLPPTGWDRAEDKPTGGIEVCWAQTATAFGPALLLNALTPRNGELNITLTWRKDAIPDEEVDAFWETYKKVLPRIASSAIGTNPTFGQMLE</sequence>
<dbReference type="EMBL" id="MCGR01000002">
    <property type="protein sequence ID" value="ORY91535.1"/>
    <property type="molecule type" value="Genomic_DNA"/>
</dbReference>
<dbReference type="Pfam" id="PF00668">
    <property type="entry name" value="Condensation"/>
    <property type="match status" value="1"/>
</dbReference>
<dbReference type="InterPro" id="IPR052058">
    <property type="entry name" value="Alcohol_O-acetyltransferase"/>
</dbReference>
<protein>
    <recommendedName>
        <fullName evidence="1">Condensation domain-containing protein</fullName>
    </recommendedName>
</protein>
<evidence type="ECO:0000313" key="3">
    <source>
        <dbReference type="Proteomes" id="UP000193467"/>
    </source>
</evidence>
<dbReference type="PANTHER" id="PTHR28037">
    <property type="entry name" value="ALCOHOL O-ACETYLTRANSFERASE 1-RELATED"/>
    <property type="match status" value="1"/>
</dbReference>
<reference evidence="2 3" key="1">
    <citation type="submission" date="2016-07" db="EMBL/GenBank/DDBJ databases">
        <title>Pervasive Adenine N6-methylation of Active Genes in Fungi.</title>
        <authorList>
            <consortium name="DOE Joint Genome Institute"/>
            <person name="Mondo S.J."/>
            <person name="Dannebaum R.O."/>
            <person name="Kuo R.C."/>
            <person name="Labutti K."/>
            <person name="Haridas S."/>
            <person name="Kuo A."/>
            <person name="Salamov A."/>
            <person name="Ahrendt S.R."/>
            <person name="Lipzen A."/>
            <person name="Sullivan W."/>
            <person name="Andreopoulos W.B."/>
            <person name="Clum A."/>
            <person name="Lindquist E."/>
            <person name="Daum C."/>
            <person name="Ramamoorthy G.K."/>
            <person name="Gryganskyi A."/>
            <person name="Culley D."/>
            <person name="Magnuson J.K."/>
            <person name="James T.Y."/>
            <person name="O'Malley M.A."/>
            <person name="Stajich J.E."/>
            <person name="Spatafora J.W."/>
            <person name="Visel A."/>
            <person name="Grigoriev I.V."/>
        </authorList>
    </citation>
    <scope>NUCLEOTIDE SEQUENCE [LARGE SCALE GENOMIC DNA]</scope>
    <source>
        <strain evidence="2 3">62-1032</strain>
    </source>
</reference>
<evidence type="ECO:0000313" key="2">
    <source>
        <dbReference type="EMBL" id="ORY91535.1"/>
    </source>
</evidence>
<evidence type="ECO:0000259" key="1">
    <source>
        <dbReference type="Pfam" id="PF00668"/>
    </source>
</evidence>
<proteinExistence type="predicted"/>
<dbReference type="STRING" id="106004.A0A1Y2G2C4"/>
<gene>
    <name evidence="2" type="ORF">BCR35DRAFT_328140</name>
</gene>
<dbReference type="InterPro" id="IPR001242">
    <property type="entry name" value="Condensation_dom"/>
</dbReference>
<accession>A0A1Y2G2C4</accession>
<dbReference type="InterPro" id="IPR023213">
    <property type="entry name" value="CAT-like_dom_sf"/>
</dbReference>
<dbReference type="SUPFAM" id="SSF52777">
    <property type="entry name" value="CoA-dependent acyltransferases"/>
    <property type="match status" value="1"/>
</dbReference>
<keyword evidence="3" id="KW-1185">Reference proteome</keyword>
<dbReference type="PANTHER" id="PTHR28037:SF1">
    <property type="entry name" value="ALCOHOL O-ACETYLTRANSFERASE 1-RELATED"/>
    <property type="match status" value="1"/>
</dbReference>
<dbReference type="OrthoDB" id="2150604at2759"/>